<protein>
    <submittedName>
        <fullName evidence="7">Putative outer membrane protein</fullName>
    </submittedName>
</protein>
<dbReference type="PANTHER" id="PTHR47053">
    <property type="entry name" value="MUREIN DD-ENDOPEPTIDASE MEPH-RELATED"/>
    <property type="match status" value="1"/>
</dbReference>
<keyword evidence="3" id="KW-0378">Hydrolase</keyword>
<keyword evidence="5" id="KW-0732">Signal</keyword>
<dbReference type="Proteomes" id="UP000256977">
    <property type="component" value="Unassembled WGS sequence"/>
</dbReference>
<dbReference type="InterPro" id="IPR051202">
    <property type="entry name" value="Peptidase_C40"/>
</dbReference>
<reference evidence="7 8" key="1">
    <citation type="submission" date="2018-07" db="EMBL/GenBank/DDBJ databases">
        <title>Genomic Encyclopedia of Type Strains, Phase III (KMG-III): the genomes of soil and plant-associated and newly described type strains.</title>
        <authorList>
            <person name="Whitman W."/>
        </authorList>
    </citation>
    <scope>NUCLEOTIDE SEQUENCE [LARGE SCALE GENOMIC DNA]</scope>
    <source>
        <strain evidence="7 8">CECT 7287</strain>
    </source>
</reference>
<feature type="domain" description="NlpC/P60" evidence="6">
    <location>
        <begin position="42"/>
        <end position="167"/>
    </location>
</feature>
<gene>
    <name evidence="7" type="ORF">DFP98_113133</name>
</gene>
<evidence type="ECO:0000256" key="1">
    <source>
        <dbReference type="ARBA" id="ARBA00007074"/>
    </source>
</evidence>
<comment type="similarity">
    <text evidence="1">Belongs to the peptidase C40 family.</text>
</comment>
<dbReference type="Pfam" id="PF00877">
    <property type="entry name" value="NLPC_P60"/>
    <property type="match status" value="1"/>
</dbReference>
<dbReference type="OrthoDB" id="9813118at2"/>
<organism evidence="7 8">
    <name type="scientific">Cohnella phaseoli</name>
    <dbReference type="NCBI Taxonomy" id="456490"/>
    <lineage>
        <taxon>Bacteria</taxon>
        <taxon>Bacillati</taxon>
        <taxon>Bacillota</taxon>
        <taxon>Bacilli</taxon>
        <taxon>Bacillales</taxon>
        <taxon>Paenibacillaceae</taxon>
        <taxon>Cohnella</taxon>
    </lineage>
</organism>
<dbReference type="GO" id="GO:0008234">
    <property type="term" value="F:cysteine-type peptidase activity"/>
    <property type="evidence" value="ECO:0007669"/>
    <property type="project" value="UniProtKB-KW"/>
</dbReference>
<evidence type="ECO:0000256" key="5">
    <source>
        <dbReference type="SAM" id="SignalP"/>
    </source>
</evidence>
<name>A0A3D9JPM3_9BACL</name>
<dbReference type="InterPro" id="IPR038765">
    <property type="entry name" value="Papain-like_cys_pep_sf"/>
</dbReference>
<evidence type="ECO:0000256" key="2">
    <source>
        <dbReference type="ARBA" id="ARBA00022670"/>
    </source>
</evidence>
<dbReference type="SUPFAM" id="SSF54001">
    <property type="entry name" value="Cysteine proteinases"/>
    <property type="match status" value="1"/>
</dbReference>
<dbReference type="RefSeq" id="WP_116061874.1">
    <property type="nucleotide sequence ID" value="NZ_QRDZ01000013.1"/>
</dbReference>
<dbReference type="Gene3D" id="3.90.1720.10">
    <property type="entry name" value="endopeptidase domain like (from Nostoc punctiforme)"/>
    <property type="match status" value="1"/>
</dbReference>
<comment type="caution">
    <text evidence="7">The sequence shown here is derived from an EMBL/GenBank/DDBJ whole genome shotgun (WGS) entry which is preliminary data.</text>
</comment>
<dbReference type="PANTHER" id="PTHR47053:SF1">
    <property type="entry name" value="MUREIN DD-ENDOPEPTIDASE MEPH-RELATED"/>
    <property type="match status" value="1"/>
</dbReference>
<keyword evidence="2" id="KW-0645">Protease</keyword>
<dbReference type="GO" id="GO:0006508">
    <property type="term" value="P:proteolysis"/>
    <property type="evidence" value="ECO:0007669"/>
    <property type="project" value="UniProtKB-KW"/>
</dbReference>
<dbReference type="InterPro" id="IPR000064">
    <property type="entry name" value="NLP_P60_dom"/>
</dbReference>
<dbReference type="EMBL" id="QRDZ01000013">
    <property type="protein sequence ID" value="RED76073.1"/>
    <property type="molecule type" value="Genomic_DNA"/>
</dbReference>
<dbReference type="PROSITE" id="PS51935">
    <property type="entry name" value="NLPC_P60"/>
    <property type="match status" value="1"/>
</dbReference>
<evidence type="ECO:0000256" key="3">
    <source>
        <dbReference type="ARBA" id="ARBA00022801"/>
    </source>
</evidence>
<proteinExistence type="inferred from homology"/>
<keyword evidence="8" id="KW-1185">Reference proteome</keyword>
<evidence type="ECO:0000313" key="7">
    <source>
        <dbReference type="EMBL" id="RED76073.1"/>
    </source>
</evidence>
<evidence type="ECO:0000259" key="6">
    <source>
        <dbReference type="PROSITE" id="PS51935"/>
    </source>
</evidence>
<sequence>MNNTNNRIIKTFAGITLSLTIAFSAVLLPSAQPVSAATASKSSVADNVISTGKKYLGVRYQFGAPAGRTDVFDCSSFTQYVFKKNGVKLPRTSRQQAKVGSYVPKSQIRAGDLVFSDTNRDGIINHVGIYMGNGKVIHTYKVGVGVTISNFKGSSWERNFVTARRVI</sequence>
<keyword evidence="4" id="KW-0788">Thiol protease</keyword>
<evidence type="ECO:0000313" key="8">
    <source>
        <dbReference type="Proteomes" id="UP000256977"/>
    </source>
</evidence>
<feature type="signal peptide" evidence="5">
    <location>
        <begin position="1"/>
        <end position="36"/>
    </location>
</feature>
<accession>A0A3D9JPM3</accession>
<feature type="chain" id="PRO_5017760537" evidence="5">
    <location>
        <begin position="37"/>
        <end position="167"/>
    </location>
</feature>
<evidence type="ECO:0000256" key="4">
    <source>
        <dbReference type="ARBA" id="ARBA00022807"/>
    </source>
</evidence>
<dbReference type="AlphaFoldDB" id="A0A3D9JPM3"/>